<dbReference type="AlphaFoldDB" id="A0A849K5S9"/>
<keyword evidence="3" id="KW-1185">Reference proteome</keyword>
<proteinExistence type="predicted"/>
<reference evidence="2 3" key="2">
    <citation type="submission" date="2020-06" db="EMBL/GenBank/DDBJ databases">
        <title>Ramlibacter rhizophilus sp. nov., isolated from rhizosphere soil of national flower Mugunghwa from South Korea.</title>
        <authorList>
            <person name="Zheng-Fei Y."/>
            <person name="Huan T."/>
        </authorList>
    </citation>
    <scope>NUCLEOTIDE SEQUENCE [LARGE SCALE GENOMIC DNA]</scope>
    <source>
        <strain evidence="2 3">B156</strain>
    </source>
</reference>
<evidence type="ECO:0000313" key="3">
    <source>
        <dbReference type="Proteomes" id="UP000552954"/>
    </source>
</evidence>
<comment type="caution">
    <text evidence="2">The sequence shown here is derived from an EMBL/GenBank/DDBJ whole genome shotgun (WGS) entry which is preliminary data.</text>
</comment>
<feature type="region of interest" description="Disordered" evidence="1">
    <location>
        <begin position="300"/>
        <end position="333"/>
    </location>
</feature>
<gene>
    <name evidence="2" type="ORF">HK415_12385</name>
</gene>
<evidence type="ECO:0000313" key="2">
    <source>
        <dbReference type="EMBL" id="NNU43782.1"/>
    </source>
</evidence>
<organism evidence="2 3">
    <name type="scientific">Ramlibacter montanisoli</name>
    <dbReference type="NCBI Taxonomy" id="2732512"/>
    <lineage>
        <taxon>Bacteria</taxon>
        <taxon>Pseudomonadati</taxon>
        <taxon>Pseudomonadota</taxon>
        <taxon>Betaproteobacteria</taxon>
        <taxon>Burkholderiales</taxon>
        <taxon>Comamonadaceae</taxon>
        <taxon>Ramlibacter</taxon>
    </lineage>
</organism>
<accession>A0A849K5S9</accession>
<dbReference type="Proteomes" id="UP000552954">
    <property type="component" value="Unassembled WGS sequence"/>
</dbReference>
<evidence type="ECO:0000256" key="1">
    <source>
        <dbReference type="SAM" id="MobiDB-lite"/>
    </source>
</evidence>
<sequence length="333" mass="35873">MRADQNHGAQVREVATDLTERGKGLDLTKLAHLIEVAQSNRPTAGEAAASMVSLTYNGPDSWFRRVLSTSATQSIPDADGWIRTWDRRERMTAGQHATWSFGNEPSRQSDVHWNGSAWIHCALNHEIASTPTDADGLSQYNYCDGYELGTSHRNFFSIEGKTMLEVYQSMRSAGATNVFIPNTSVLGTATFPTGSMLVTQTNTSTQAAVSYYPGLGNTVRDPKPELAAADPATCRSISASAPLGSYTTYSTSLESMVQSHRGIPCVFAPDALTGPRNEWWTQATVPVAFLPSPFRRARTTPAARCCGRPSRAATRSTSTPASTASTGPRATAT</sequence>
<dbReference type="EMBL" id="JABFCS010000001">
    <property type="protein sequence ID" value="NNU43782.1"/>
    <property type="molecule type" value="Genomic_DNA"/>
</dbReference>
<protein>
    <submittedName>
        <fullName evidence="2">Uncharacterized protein</fullName>
    </submittedName>
</protein>
<dbReference type="RefSeq" id="WP_171559643.1">
    <property type="nucleotide sequence ID" value="NZ_JABFCS010000001.1"/>
</dbReference>
<reference evidence="2 3" key="1">
    <citation type="submission" date="2020-05" db="EMBL/GenBank/DDBJ databases">
        <authorList>
            <person name="Khan S.A."/>
            <person name="Jeon C.O."/>
            <person name="Chun B.H."/>
        </authorList>
    </citation>
    <scope>NUCLEOTIDE SEQUENCE [LARGE SCALE GENOMIC DNA]</scope>
    <source>
        <strain evidence="2 3">B156</strain>
    </source>
</reference>
<name>A0A849K5S9_9BURK</name>